<dbReference type="NCBIfam" id="NF003085">
    <property type="entry name" value="PRK04012.1-5"/>
    <property type="match status" value="1"/>
</dbReference>
<dbReference type="InterPro" id="IPR006196">
    <property type="entry name" value="RNA-binding_domain_S1_IF1"/>
</dbReference>
<evidence type="ECO:0000256" key="2">
    <source>
        <dbReference type="ARBA" id="ARBA00022540"/>
    </source>
</evidence>
<dbReference type="OrthoDB" id="2586at2157"/>
<accession>A0A4E0QAD2</accession>
<dbReference type="Gene3D" id="2.40.50.140">
    <property type="entry name" value="Nucleic acid-binding proteins"/>
    <property type="match status" value="1"/>
</dbReference>
<reference evidence="10 11" key="1">
    <citation type="submission" date="2017-11" db="EMBL/GenBank/DDBJ databases">
        <title>Isolation and Characterization of Methanogenic Archaea from Saline Meromictic Lake at Siberia.</title>
        <authorList>
            <person name="Shen Y."/>
            <person name="Huang H.-H."/>
            <person name="Lai M.-C."/>
            <person name="Chen S.-C."/>
        </authorList>
    </citation>
    <scope>NUCLEOTIDE SEQUENCE [LARGE SCALE GENOMIC DNA]</scope>
    <source>
        <strain evidence="10 11">SY-01</strain>
    </source>
</reference>
<proteinExistence type="inferred from homology"/>
<name>A0A4E0QAD2_9EURY</name>
<evidence type="ECO:0000256" key="6">
    <source>
        <dbReference type="RuleBase" id="RU004364"/>
    </source>
</evidence>
<dbReference type="SUPFAM" id="SSF50249">
    <property type="entry name" value="Nucleic acid-binding proteins"/>
    <property type="match status" value="1"/>
</dbReference>
<keyword evidence="2 5" id="KW-0396">Initiation factor</keyword>
<feature type="compositionally biased region" description="Basic residues" evidence="8">
    <location>
        <begin position="1"/>
        <end position="10"/>
    </location>
</feature>
<dbReference type="PROSITE" id="PS50832">
    <property type="entry name" value="S1_IF1_TYPE"/>
    <property type="match status" value="1"/>
</dbReference>
<dbReference type="NCBIfam" id="NF003084">
    <property type="entry name" value="PRK04012.1-3"/>
    <property type="match status" value="1"/>
</dbReference>
<keyword evidence="3 5" id="KW-0648">Protein biosynthesis</keyword>
<dbReference type="Pfam" id="PF01176">
    <property type="entry name" value="eIF-1a"/>
    <property type="match status" value="1"/>
</dbReference>
<evidence type="ECO:0000256" key="7">
    <source>
        <dbReference type="RuleBase" id="RU004365"/>
    </source>
</evidence>
<evidence type="ECO:0000313" key="10">
    <source>
        <dbReference type="EMBL" id="TGC09397.1"/>
    </source>
</evidence>
<feature type="region of interest" description="Disordered" evidence="8">
    <location>
        <begin position="1"/>
        <end position="22"/>
    </location>
</feature>
<comment type="similarity">
    <text evidence="1 5 6">Belongs to the eIF-1A family.</text>
</comment>
<dbReference type="InterPro" id="IPR012340">
    <property type="entry name" value="NA-bd_OB-fold"/>
</dbReference>
<dbReference type="NCBIfam" id="TIGR00523">
    <property type="entry name" value="eIF-1A"/>
    <property type="match status" value="1"/>
</dbReference>
<dbReference type="EMBL" id="PGGK01000005">
    <property type="protein sequence ID" value="TGC09397.1"/>
    <property type="molecule type" value="Genomic_DNA"/>
</dbReference>
<dbReference type="Proteomes" id="UP000297295">
    <property type="component" value="Unassembled WGS sequence"/>
</dbReference>
<sequence>MANYNSRKRQSNAGSKSTGAPEVVRVRVPRKDKSEVLATVSMLLGANRVRLQCMDGVVRMGRIPGSKKKRMWVHEGDIVIATPWSFQDEKADVIWKYTRPQANWLQNKGYLK</sequence>
<dbReference type="InterPro" id="IPR018104">
    <property type="entry name" value="TIF_eIF-1A_CS"/>
</dbReference>
<comment type="function">
    <text evidence="4 5 7">Seems to be required for maximal rate of protein biosynthesis. Enhances ribosome dissociation into subunits and stabilizes the binding of the initiator Met-tRNA(I) to 40 S ribosomal subunits.</text>
</comment>
<gene>
    <name evidence="10" type="primary">eif1A</name>
    <name evidence="5" type="synonym">eif1a</name>
    <name evidence="10" type="ORF">CUN85_06065</name>
</gene>
<protein>
    <recommendedName>
        <fullName evidence="5">Translation initiation factor 1A</fullName>
        <shortName evidence="5">aIF-1A</shortName>
    </recommendedName>
</protein>
<dbReference type="AlphaFoldDB" id="A0A4E0QAD2"/>
<dbReference type="SMART" id="SM00652">
    <property type="entry name" value="eIF1a"/>
    <property type="match status" value="1"/>
</dbReference>
<keyword evidence="11" id="KW-1185">Reference proteome</keyword>
<evidence type="ECO:0000256" key="4">
    <source>
        <dbReference type="ARBA" id="ARBA00025502"/>
    </source>
</evidence>
<evidence type="ECO:0000256" key="1">
    <source>
        <dbReference type="ARBA" id="ARBA00007392"/>
    </source>
</evidence>
<evidence type="ECO:0000256" key="5">
    <source>
        <dbReference type="HAMAP-Rule" id="MF_00216"/>
    </source>
</evidence>
<evidence type="ECO:0000256" key="3">
    <source>
        <dbReference type="ARBA" id="ARBA00022917"/>
    </source>
</evidence>
<evidence type="ECO:0000313" key="11">
    <source>
        <dbReference type="Proteomes" id="UP000297295"/>
    </source>
</evidence>
<dbReference type="RefSeq" id="WP_135389435.1">
    <property type="nucleotide sequence ID" value="NZ_PGGK01000005.1"/>
</dbReference>
<organism evidence="10 11">
    <name type="scientific">Methanolobus halotolerans</name>
    <dbReference type="NCBI Taxonomy" id="2052935"/>
    <lineage>
        <taxon>Archaea</taxon>
        <taxon>Methanobacteriati</taxon>
        <taxon>Methanobacteriota</taxon>
        <taxon>Stenosarchaea group</taxon>
        <taxon>Methanomicrobia</taxon>
        <taxon>Methanosarcinales</taxon>
        <taxon>Methanosarcinaceae</taxon>
        <taxon>Methanolobus</taxon>
    </lineage>
</organism>
<evidence type="ECO:0000259" key="9">
    <source>
        <dbReference type="PROSITE" id="PS50832"/>
    </source>
</evidence>
<comment type="caution">
    <text evidence="10">The sequence shown here is derived from an EMBL/GenBank/DDBJ whole genome shotgun (WGS) entry which is preliminary data.</text>
</comment>
<dbReference type="GO" id="GO:0003743">
    <property type="term" value="F:translation initiation factor activity"/>
    <property type="evidence" value="ECO:0007669"/>
    <property type="project" value="UniProtKB-UniRule"/>
</dbReference>
<evidence type="ECO:0000256" key="8">
    <source>
        <dbReference type="SAM" id="MobiDB-lite"/>
    </source>
</evidence>
<dbReference type="HAMAP" id="MF_00216">
    <property type="entry name" value="aIF_1A"/>
    <property type="match status" value="1"/>
</dbReference>
<dbReference type="GO" id="GO:0003723">
    <property type="term" value="F:RNA binding"/>
    <property type="evidence" value="ECO:0007669"/>
    <property type="project" value="InterPro"/>
</dbReference>
<dbReference type="CDD" id="cd05793">
    <property type="entry name" value="S1_IF1A"/>
    <property type="match status" value="1"/>
</dbReference>
<dbReference type="InterPro" id="IPR001253">
    <property type="entry name" value="TIF_eIF-1A"/>
</dbReference>
<feature type="domain" description="S1-like" evidence="9">
    <location>
        <begin position="24"/>
        <end position="98"/>
    </location>
</feature>
<dbReference type="PANTHER" id="PTHR21668">
    <property type="entry name" value="EIF-1A"/>
    <property type="match status" value="1"/>
</dbReference>
<dbReference type="PROSITE" id="PS01262">
    <property type="entry name" value="IF1A"/>
    <property type="match status" value="1"/>
</dbReference>